<dbReference type="InterPro" id="IPR029044">
    <property type="entry name" value="Nucleotide-diphossugar_trans"/>
</dbReference>
<dbReference type="Gene3D" id="3.90.550.10">
    <property type="entry name" value="Spore Coat Polysaccharide Biosynthesis Protein SpsA, Chain A"/>
    <property type="match status" value="1"/>
</dbReference>
<sequence length="413" mass="46562">MFSLVWSLPTTIIVLSFLYGLTTVYSAIKDLKKTTWIDIEVNDDVSNTPHVAIVIPLYREDKESIEETFRSILNQRYPLNKITVYVILENGDDQTKNYVDEIYRVFTEMGIAIHIHINDGNRVGKAKAMNGVLNKIIDEKHSVVIVLDAGDRISDSYYIYKCIELLKRGYKIVGTKVYRVGNGIIAKLSYIDTILWYNISFPGIHSITKVPFLSGEGLAISMDFLKDVGGFPEVLAEDAYIAMLSFIKSEKVAFLNSVVLEGAPSTLGSLVKQRLRWYRGEIECLKEFVLKYYKNVNKGKAVAIIIAYLQIVALTAPFISLIVILMSIFVKVPYPLQLLAKIELISLLASPIFLYITNKVKDPVIFLAPFSWILQSMLALVSLLPVKISWLKTSARSKVYVNSMDYSIKSVGL</sequence>
<gene>
    <name evidence="8" type="ORF">ENU31_02160</name>
</gene>
<comment type="caution">
    <text evidence="8">The sequence shown here is derived from an EMBL/GenBank/DDBJ whole genome shotgun (WGS) entry which is preliminary data.</text>
</comment>
<evidence type="ECO:0000256" key="7">
    <source>
        <dbReference type="SAM" id="Phobius"/>
    </source>
</evidence>
<dbReference type="PANTHER" id="PTHR43867">
    <property type="entry name" value="CELLULOSE SYNTHASE CATALYTIC SUBUNIT A [UDP-FORMING]"/>
    <property type="match status" value="1"/>
</dbReference>
<feature type="transmembrane region" description="Helical" evidence="7">
    <location>
        <begin position="6"/>
        <end position="28"/>
    </location>
</feature>
<keyword evidence="4 7" id="KW-0812">Transmembrane</keyword>
<reference evidence="8" key="1">
    <citation type="journal article" date="2020" name="mSystems">
        <title>Genome- and Community-Level Interaction Insights into Carbon Utilization and Element Cycling Functions of Hydrothermarchaeota in Hydrothermal Sediment.</title>
        <authorList>
            <person name="Zhou Z."/>
            <person name="Liu Y."/>
            <person name="Xu W."/>
            <person name="Pan J."/>
            <person name="Luo Z.H."/>
            <person name="Li M."/>
        </authorList>
    </citation>
    <scope>NUCLEOTIDE SEQUENCE [LARGE SCALE GENOMIC DNA]</scope>
    <source>
        <strain evidence="8">SpSt-658</strain>
    </source>
</reference>
<dbReference type="InterPro" id="IPR050321">
    <property type="entry name" value="Glycosyltr_2/OpgH_subfam"/>
</dbReference>
<evidence type="ECO:0000256" key="3">
    <source>
        <dbReference type="ARBA" id="ARBA00022679"/>
    </source>
</evidence>
<dbReference type="CDD" id="cd06423">
    <property type="entry name" value="CESA_like"/>
    <property type="match status" value="1"/>
</dbReference>
<feature type="transmembrane region" description="Helical" evidence="7">
    <location>
        <begin position="336"/>
        <end position="357"/>
    </location>
</feature>
<keyword evidence="5 7" id="KW-1133">Transmembrane helix</keyword>
<keyword evidence="2" id="KW-0328">Glycosyltransferase</keyword>
<keyword evidence="6 7" id="KW-0472">Membrane</keyword>
<evidence type="ECO:0000256" key="5">
    <source>
        <dbReference type="ARBA" id="ARBA00022989"/>
    </source>
</evidence>
<dbReference type="GO" id="GO:0016757">
    <property type="term" value="F:glycosyltransferase activity"/>
    <property type="evidence" value="ECO:0007669"/>
    <property type="project" value="UniProtKB-KW"/>
</dbReference>
<evidence type="ECO:0000256" key="6">
    <source>
        <dbReference type="ARBA" id="ARBA00023136"/>
    </source>
</evidence>
<dbReference type="AlphaFoldDB" id="A0A7C4D3V0"/>
<feature type="transmembrane region" description="Helical" evidence="7">
    <location>
        <begin position="364"/>
        <end position="384"/>
    </location>
</feature>
<feature type="transmembrane region" description="Helical" evidence="7">
    <location>
        <begin position="301"/>
        <end position="330"/>
    </location>
</feature>
<dbReference type="GO" id="GO:0016020">
    <property type="term" value="C:membrane"/>
    <property type="evidence" value="ECO:0007669"/>
    <property type="project" value="UniProtKB-SubCell"/>
</dbReference>
<evidence type="ECO:0000256" key="2">
    <source>
        <dbReference type="ARBA" id="ARBA00022676"/>
    </source>
</evidence>
<dbReference type="Pfam" id="PF13641">
    <property type="entry name" value="Glyco_tranf_2_3"/>
    <property type="match status" value="1"/>
</dbReference>
<proteinExistence type="predicted"/>
<dbReference type="EMBL" id="DTCA01000071">
    <property type="protein sequence ID" value="HGM07203.1"/>
    <property type="molecule type" value="Genomic_DNA"/>
</dbReference>
<dbReference type="PANTHER" id="PTHR43867:SF2">
    <property type="entry name" value="CELLULOSE SYNTHASE CATALYTIC SUBUNIT A [UDP-FORMING]"/>
    <property type="match status" value="1"/>
</dbReference>
<accession>A0A7C4D3V0</accession>
<name>A0A7C4D3V0_9CREN</name>
<organism evidence="8">
    <name type="scientific">Ignisphaera aggregans</name>
    <dbReference type="NCBI Taxonomy" id="334771"/>
    <lineage>
        <taxon>Archaea</taxon>
        <taxon>Thermoproteota</taxon>
        <taxon>Thermoprotei</taxon>
        <taxon>Desulfurococcales</taxon>
        <taxon>Desulfurococcaceae</taxon>
        <taxon>Ignisphaera</taxon>
    </lineage>
</organism>
<protein>
    <submittedName>
        <fullName evidence="8">Glycosyltransferase family 2 protein</fullName>
    </submittedName>
</protein>
<evidence type="ECO:0000313" key="8">
    <source>
        <dbReference type="EMBL" id="HGM07203.1"/>
    </source>
</evidence>
<dbReference type="SUPFAM" id="SSF53448">
    <property type="entry name" value="Nucleotide-diphospho-sugar transferases"/>
    <property type="match status" value="1"/>
</dbReference>
<evidence type="ECO:0000256" key="1">
    <source>
        <dbReference type="ARBA" id="ARBA00004141"/>
    </source>
</evidence>
<comment type="subcellular location">
    <subcellularLocation>
        <location evidence="1">Membrane</location>
        <topology evidence="1">Multi-pass membrane protein</topology>
    </subcellularLocation>
</comment>
<keyword evidence="3 8" id="KW-0808">Transferase</keyword>
<evidence type="ECO:0000256" key="4">
    <source>
        <dbReference type="ARBA" id="ARBA00022692"/>
    </source>
</evidence>